<reference evidence="10" key="1">
    <citation type="submission" date="2024-07" db="EMBL/GenBank/DDBJ databases">
        <authorList>
            <person name="Yu S.T."/>
        </authorList>
    </citation>
    <scope>NUCLEOTIDE SEQUENCE</scope>
    <source>
        <strain evidence="10">R35</strain>
    </source>
</reference>
<comment type="catalytic activity">
    <reaction evidence="1 7">
        <text>ATP-dependent breakage, passage and rejoining of double-stranded DNA.</text>
        <dbReference type="EC" id="5.6.2.2"/>
    </reaction>
</comment>
<evidence type="ECO:0000256" key="4">
    <source>
        <dbReference type="ARBA" id="ARBA00023029"/>
    </source>
</evidence>
<dbReference type="InterPro" id="IPR013760">
    <property type="entry name" value="Topo_IIA-like_dom_sf"/>
</dbReference>
<gene>
    <name evidence="10" type="ORF">AB5J50_36775</name>
</gene>
<feature type="region of interest" description="Disordered" evidence="8">
    <location>
        <begin position="781"/>
        <end position="803"/>
    </location>
</feature>
<comment type="similarity">
    <text evidence="2">Belongs to the type II topoisomerase GyrA/ParC subunit family.</text>
</comment>
<keyword evidence="5 7" id="KW-0238">DNA-binding</keyword>
<evidence type="ECO:0000256" key="7">
    <source>
        <dbReference type="PROSITE-ProRule" id="PRU01384"/>
    </source>
</evidence>
<dbReference type="PROSITE" id="PS52040">
    <property type="entry name" value="TOPO_IIA"/>
    <property type="match status" value="1"/>
</dbReference>
<dbReference type="Gene3D" id="2.120.10.90">
    <property type="entry name" value="DNA gyrase/topoisomerase IV, subunit A, C-terminal"/>
    <property type="match status" value="1"/>
</dbReference>
<evidence type="ECO:0000256" key="8">
    <source>
        <dbReference type="SAM" id="MobiDB-lite"/>
    </source>
</evidence>
<name>A0AB39SCK9_9ACTN</name>
<feature type="domain" description="Topo IIA-type catalytic" evidence="9">
    <location>
        <begin position="45"/>
        <end position="517"/>
    </location>
</feature>
<protein>
    <recommendedName>
        <fullName evidence="3">DNA topoisomerase (ATP-hydrolyzing)</fullName>
        <ecNumber evidence="3">5.6.2.2</ecNumber>
    </recommendedName>
</protein>
<evidence type="ECO:0000259" key="9">
    <source>
        <dbReference type="PROSITE" id="PS52040"/>
    </source>
</evidence>
<dbReference type="FunFam" id="3.90.199.10:FF:000001">
    <property type="entry name" value="DNA gyrase subunit A"/>
    <property type="match status" value="1"/>
</dbReference>
<sequence>MARRSTKTPPPDDSYEEKILDIDVVDEMQGSFLEYAYSVIYSRALPDARDGLKPVHRRIVYQMNEMGLRPDRGYVKCARVVGEVMGKLHPHGDASIYDALVRLAQPFSMRLPLVDGHGNFGSLGNDDPPAAMRYTECRMADATSLMTESIDEDTVNFTPNYDGQEQEPDVLPAAYPNLLVNGSSGIAVGMATNMPPHNLGEVIAAARHLIRYPGADLETLMKFVPGPDLPTGGRIVGLTGIRDAYESGRGTFKIRATVSVEDVTARRKGLVVTELPFTVGPEKVIAKIKDLVGAKKLQGIADVKDLTDRAHGLRLVIEIKNGFVPEAVLEQLYKLTPMEESFGINNVALVDGQPLTLGLKELLEVYLDHRFDVVRRRSEFRRGKKRDRLHLVEGLLVALLDIDEVIRLIRSSENSAQAKERLIEHFSLSEIQTQYILDTPLRRLTKFDRIELESERDRLNGEIDELTGILDSDSELRKLVSGELAAVAKKFGTDRRTVLLESAGTVASAVPLQVADDPCRVLLSSTGLLARTANGDPFGEVEDAKRTKHDLIVSAVPATARGEVGAVTSSGRLLRLNVIDLPQLPETASAPNLSGGAPISEFLSSLEADETVVCLTTLDESSPGLAIGTEQGVVKRVVPDYPSNKEELEVITLKDGDKIVGAVELRTGEEDLVFITDDAQLLRYQASQVRPQGRAAGGMAGIKLTDGAKVISFTAVDPAVDAVVFTVAGSRGTLDDSVQTTAKLTPFDQYPRKGRATGGVRCQRFLKGEDCLSLGWAGPAPARAAQRNGTPAELPEIDPRRDGSGVSLAKTVAVVAGPV</sequence>
<proteinExistence type="inferred from homology"/>
<dbReference type="GO" id="GO:0009330">
    <property type="term" value="C:DNA topoisomerase type II (double strand cut, ATP-hydrolyzing) complex"/>
    <property type="evidence" value="ECO:0007669"/>
    <property type="project" value="TreeGrafter"/>
</dbReference>
<accession>A0AB39SCK9</accession>
<organism evidence="10">
    <name type="scientific">Streptomyces sp. R35</name>
    <dbReference type="NCBI Taxonomy" id="3238630"/>
    <lineage>
        <taxon>Bacteria</taxon>
        <taxon>Bacillati</taxon>
        <taxon>Actinomycetota</taxon>
        <taxon>Actinomycetes</taxon>
        <taxon>Kitasatosporales</taxon>
        <taxon>Streptomycetaceae</taxon>
        <taxon>Streptomyces</taxon>
    </lineage>
</organism>
<evidence type="ECO:0000256" key="2">
    <source>
        <dbReference type="ARBA" id="ARBA00008263"/>
    </source>
</evidence>
<evidence type="ECO:0000256" key="3">
    <source>
        <dbReference type="ARBA" id="ARBA00012895"/>
    </source>
</evidence>
<dbReference type="Gene3D" id="3.30.1360.40">
    <property type="match status" value="1"/>
</dbReference>
<dbReference type="RefSeq" id="WP_369262850.1">
    <property type="nucleotide sequence ID" value="NZ_CP163440.1"/>
</dbReference>
<dbReference type="CDD" id="cd00187">
    <property type="entry name" value="TOP4c"/>
    <property type="match status" value="1"/>
</dbReference>
<dbReference type="GO" id="GO:0034335">
    <property type="term" value="F:DNA negative supercoiling activity"/>
    <property type="evidence" value="ECO:0007669"/>
    <property type="project" value="UniProtKB-ARBA"/>
</dbReference>
<evidence type="ECO:0000256" key="5">
    <source>
        <dbReference type="ARBA" id="ARBA00023125"/>
    </source>
</evidence>
<dbReference type="Gene3D" id="1.10.268.10">
    <property type="entry name" value="Topoisomerase, domain 3"/>
    <property type="match status" value="1"/>
</dbReference>
<dbReference type="GO" id="GO:0005524">
    <property type="term" value="F:ATP binding"/>
    <property type="evidence" value="ECO:0007669"/>
    <property type="project" value="InterPro"/>
</dbReference>
<dbReference type="GO" id="GO:0005737">
    <property type="term" value="C:cytoplasm"/>
    <property type="evidence" value="ECO:0007669"/>
    <property type="project" value="TreeGrafter"/>
</dbReference>
<dbReference type="AlphaFoldDB" id="A0AB39SCK9"/>
<dbReference type="Gene3D" id="3.90.199.10">
    <property type="entry name" value="Topoisomerase II, domain 5"/>
    <property type="match status" value="1"/>
</dbReference>
<dbReference type="InterPro" id="IPR006691">
    <property type="entry name" value="GyrA/parC_rep"/>
</dbReference>
<dbReference type="FunFam" id="1.10.268.10:FF:000001">
    <property type="entry name" value="DNA gyrase subunit A"/>
    <property type="match status" value="1"/>
</dbReference>
<dbReference type="InterPro" id="IPR050220">
    <property type="entry name" value="Type_II_DNA_Topoisomerases"/>
</dbReference>
<dbReference type="InterPro" id="IPR035516">
    <property type="entry name" value="Gyrase/topoIV_suA_C"/>
</dbReference>
<dbReference type="FunFam" id="3.30.1360.40:FF:000002">
    <property type="entry name" value="DNA gyrase subunit A"/>
    <property type="match status" value="1"/>
</dbReference>
<dbReference type="Pfam" id="PF00521">
    <property type="entry name" value="DNA_topoisoIV"/>
    <property type="match status" value="1"/>
</dbReference>
<keyword evidence="6 7" id="KW-0413">Isomerase</keyword>
<dbReference type="InterPro" id="IPR002205">
    <property type="entry name" value="Topo_IIA_dom_A"/>
</dbReference>
<dbReference type="Pfam" id="PF03989">
    <property type="entry name" value="DNA_gyraseA_C"/>
    <property type="match status" value="2"/>
</dbReference>
<dbReference type="SUPFAM" id="SSF56719">
    <property type="entry name" value="Type II DNA topoisomerase"/>
    <property type="match status" value="1"/>
</dbReference>
<keyword evidence="4 7" id="KW-0799">Topoisomerase</keyword>
<dbReference type="InterPro" id="IPR013757">
    <property type="entry name" value="Topo_IIA_A_a_sf"/>
</dbReference>
<evidence type="ECO:0000256" key="6">
    <source>
        <dbReference type="ARBA" id="ARBA00023235"/>
    </source>
</evidence>
<dbReference type="NCBIfam" id="NF004044">
    <property type="entry name" value="PRK05561.1"/>
    <property type="match status" value="1"/>
</dbReference>
<dbReference type="InterPro" id="IPR013758">
    <property type="entry name" value="Topo_IIA_A/C_ab"/>
</dbReference>
<dbReference type="PANTHER" id="PTHR43493">
    <property type="entry name" value="DNA GYRASE/TOPOISOMERASE SUBUNIT A"/>
    <property type="match status" value="1"/>
</dbReference>
<feature type="active site" description="O-(5'-phospho-DNA)-tyrosine intermediate" evidence="7">
    <location>
        <position position="134"/>
    </location>
</feature>
<evidence type="ECO:0000313" key="10">
    <source>
        <dbReference type="EMBL" id="XDQ65967.1"/>
    </source>
</evidence>
<dbReference type="SUPFAM" id="SSF101904">
    <property type="entry name" value="GyrA/ParC C-terminal domain-like"/>
    <property type="match status" value="1"/>
</dbReference>
<dbReference type="EC" id="5.6.2.2" evidence="3"/>
<evidence type="ECO:0000256" key="1">
    <source>
        <dbReference type="ARBA" id="ARBA00000185"/>
    </source>
</evidence>
<dbReference type="EMBL" id="CP163440">
    <property type="protein sequence ID" value="XDQ65967.1"/>
    <property type="molecule type" value="Genomic_DNA"/>
</dbReference>
<dbReference type="PANTHER" id="PTHR43493:SF5">
    <property type="entry name" value="DNA GYRASE SUBUNIT A, CHLOROPLASTIC_MITOCHONDRIAL"/>
    <property type="match status" value="1"/>
</dbReference>
<dbReference type="GO" id="GO:0006265">
    <property type="term" value="P:DNA topological change"/>
    <property type="evidence" value="ECO:0007669"/>
    <property type="project" value="UniProtKB-UniRule"/>
</dbReference>
<dbReference type="SMART" id="SM00434">
    <property type="entry name" value="TOP4c"/>
    <property type="match status" value="1"/>
</dbReference>
<dbReference type="GO" id="GO:0003677">
    <property type="term" value="F:DNA binding"/>
    <property type="evidence" value="ECO:0007669"/>
    <property type="project" value="UniProtKB-UniRule"/>
</dbReference>